<sequence length="172" mass="20409">MEQEMQMYNKMQDSLMVELGTWNRQENKFREIFGDQALKDRDFKKMKLSEYERLSSLYAGAATTIDEKAMVRMLQFQRRKLTKDLYPGLIRRAIHKLIVFFRSEISAKRELAMVKQAGMQPYRDIQLPGKDPEIKKSQNESIEVNQGQRHRYASRDLGKKRPRPQHKKGRSI</sequence>
<evidence type="ECO:0000256" key="1">
    <source>
        <dbReference type="SAM" id="MobiDB-lite"/>
    </source>
</evidence>
<keyword evidence="3" id="KW-1185">Reference proteome</keyword>
<evidence type="ECO:0000313" key="3">
    <source>
        <dbReference type="Proteomes" id="UP000094313"/>
    </source>
</evidence>
<feature type="region of interest" description="Disordered" evidence="1">
    <location>
        <begin position="123"/>
        <end position="172"/>
    </location>
</feature>
<accession>A0A1D7QN34</accession>
<dbReference type="EMBL" id="CP017141">
    <property type="protein sequence ID" value="AOM80076.1"/>
    <property type="molecule type" value="Genomic_DNA"/>
</dbReference>
<reference evidence="2 3" key="1">
    <citation type="submission" date="2016-08" db="EMBL/GenBank/DDBJ databases">
        <authorList>
            <person name="Seilhamer J.J."/>
        </authorList>
    </citation>
    <scope>NUCLEOTIDE SEQUENCE [LARGE SCALE GENOMIC DNA]</scope>
    <source>
        <strain evidence="2 3">DX4</strain>
    </source>
</reference>
<dbReference type="KEGG" id="psty:BFS30_24685"/>
<evidence type="ECO:0000313" key="2">
    <source>
        <dbReference type="EMBL" id="AOM80076.1"/>
    </source>
</evidence>
<name>A0A1D7QN34_9SPHI</name>
<dbReference type="RefSeq" id="WP_069381738.1">
    <property type="nucleotide sequence ID" value="NZ_CP017141.1"/>
</dbReference>
<proteinExistence type="predicted"/>
<protein>
    <submittedName>
        <fullName evidence="2">Uncharacterized protein</fullName>
    </submittedName>
</protein>
<dbReference type="Proteomes" id="UP000094313">
    <property type="component" value="Chromosome"/>
</dbReference>
<organism evidence="2 3">
    <name type="scientific">Pedobacter steynii</name>
    <dbReference type="NCBI Taxonomy" id="430522"/>
    <lineage>
        <taxon>Bacteria</taxon>
        <taxon>Pseudomonadati</taxon>
        <taxon>Bacteroidota</taxon>
        <taxon>Sphingobacteriia</taxon>
        <taxon>Sphingobacteriales</taxon>
        <taxon>Sphingobacteriaceae</taxon>
        <taxon>Pedobacter</taxon>
    </lineage>
</organism>
<dbReference type="OrthoDB" id="9925305at2"/>
<gene>
    <name evidence="2" type="ORF">BFS30_24685</name>
</gene>
<dbReference type="AlphaFoldDB" id="A0A1D7QN34"/>
<feature type="compositionally biased region" description="Basic residues" evidence="1">
    <location>
        <begin position="160"/>
        <end position="172"/>
    </location>
</feature>